<gene>
    <name evidence="1" type="ORF">ACOLOM_LOCUS2305</name>
</gene>
<proteinExistence type="predicted"/>
<dbReference type="EMBL" id="CAJVPT010002911">
    <property type="protein sequence ID" value="CAG8489100.1"/>
    <property type="molecule type" value="Genomic_DNA"/>
</dbReference>
<evidence type="ECO:0000313" key="1">
    <source>
        <dbReference type="EMBL" id="CAG8489100.1"/>
    </source>
</evidence>
<name>A0ACA9KRE0_9GLOM</name>
<evidence type="ECO:0000313" key="2">
    <source>
        <dbReference type="Proteomes" id="UP000789525"/>
    </source>
</evidence>
<accession>A0ACA9KRE0</accession>
<dbReference type="Proteomes" id="UP000789525">
    <property type="component" value="Unassembled WGS sequence"/>
</dbReference>
<protein>
    <submittedName>
        <fullName evidence="1">4760_t:CDS:1</fullName>
    </submittedName>
</protein>
<feature type="non-terminal residue" evidence="1">
    <location>
        <position position="796"/>
    </location>
</feature>
<organism evidence="1 2">
    <name type="scientific">Acaulospora colombiana</name>
    <dbReference type="NCBI Taxonomy" id="27376"/>
    <lineage>
        <taxon>Eukaryota</taxon>
        <taxon>Fungi</taxon>
        <taxon>Fungi incertae sedis</taxon>
        <taxon>Mucoromycota</taxon>
        <taxon>Glomeromycotina</taxon>
        <taxon>Glomeromycetes</taxon>
        <taxon>Diversisporales</taxon>
        <taxon>Acaulosporaceae</taxon>
        <taxon>Acaulospora</taxon>
    </lineage>
</organism>
<feature type="non-terminal residue" evidence="1">
    <location>
        <position position="1"/>
    </location>
</feature>
<keyword evidence="2" id="KW-1185">Reference proteome</keyword>
<reference evidence="1" key="1">
    <citation type="submission" date="2021-06" db="EMBL/GenBank/DDBJ databases">
        <authorList>
            <person name="Kallberg Y."/>
            <person name="Tangrot J."/>
            <person name="Rosling A."/>
        </authorList>
    </citation>
    <scope>NUCLEOTIDE SEQUENCE</scope>
    <source>
        <strain evidence="1">CL356</strain>
    </source>
</reference>
<sequence>FAKGKEKFIKRLSGLGRAYALAFASRGANVVVNDLGVTRAGDGSSSAAADKVVDEIIKAGGKAVSNYNSVEDGDKIVETAIKAFGRVDIVINNAGIIRDKSFARITDEDWDLIQNVHVRGSYKVTKAAWDLFRKQKFGRIINTASASGIYGNFGQANYTAAKLALVSFTETLAKEGAKDNIHVNVIAPIAASRMTETIMPPDVLASLKPDYVAPLVLYLCHESTEENGSLFEVGAGFVAKLRWERSKGAVFKADDSFLPGTVSAKWSEITDFSQVDYPMSPADTDFQSLLEKAKSLTSNPKSEDLRFDGKVVIITGAGGGLGRSYALLFGRLGASVVVNDLGVSAHGQGMSASAADKVVEEIRQAGGKAVANHDSVEDGEKIVETAIKAFGRVDVIVNNAGILRDKSFARITDQDWDLVQRVHLRGTYKVIKAAWPYFTKQKYGRIINTASSVGLYGNFGQSNYSAAKLGILGFSNTLALEGRKNNINVNTIAPNAGTRMTATVWPPEMVEAFKPDYVAPFVAFLAHESCSSTGNVFEVGGCWAAQVRWQRSGGVGFSTSKPLLPEDVKSKWIEITNFDDGRATHPRTTQEALQQFFENFSNAQSSGSKTQKEAGSSKIDVEAAKKMQFKQNEFAYSERDVILYALGVGATRNDLQWVYENHENFSVLPTFGVIPALIVSSSFPLTSVLGEFNLMMLLHGEQYLELKKPIPTSGKLISSSRIVDILDKGKGASITIGVTTRDEKGEVVFENETSLYVRGIGGFGGKKTGEDRGAATAANVPPKRAPDAVVREKTFE</sequence>
<comment type="caution">
    <text evidence="1">The sequence shown here is derived from an EMBL/GenBank/DDBJ whole genome shotgun (WGS) entry which is preliminary data.</text>
</comment>